<dbReference type="InterPro" id="IPR000719">
    <property type="entry name" value="Prot_kinase_dom"/>
</dbReference>
<dbReference type="EC" id="2.7.11.-" evidence="2"/>
<dbReference type="EMBL" id="LR729434">
    <property type="protein sequence ID" value="VWP01516.1"/>
    <property type="molecule type" value="Genomic_DNA"/>
</dbReference>
<dbReference type="PROSITE" id="PS50011">
    <property type="entry name" value="PROTEIN_KINASE_DOM"/>
    <property type="match status" value="1"/>
</dbReference>
<feature type="domain" description="Protein kinase" evidence="1">
    <location>
        <begin position="1"/>
        <end position="196"/>
    </location>
</feature>
<gene>
    <name evidence="2" type="primary">I1RKK5</name>
</gene>
<protein>
    <submittedName>
        <fullName evidence="2">Protein-serine/threonine kinase (EC)</fullName>
        <ecNumber evidence="2">2.7.11.-</ecNumber>
    </submittedName>
</protein>
<reference evidence="2" key="1">
    <citation type="submission" date="2019-10" db="EMBL/GenBank/DDBJ databases">
        <authorList>
            <person name="Nor Muhammad N."/>
        </authorList>
    </citation>
    <scope>NUCLEOTIDE SEQUENCE</scope>
</reference>
<dbReference type="Gene3D" id="1.10.510.10">
    <property type="entry name" value="Transferase(Phosphotransferase) domain 1"/>
    <property type="match status" value="1"/>
</dbReference>
<dbReference type="SUPFAM" id="SSF56112">
    <property type="entry name" value="Protein kinase-like (PK-like)"/>
    <property type="match status" value="1"/>
</dbReference>
<evidence type="ECO:0000313" key="2">
    <source>
        <dbReference type="EMBL" id="VWP01516.1"/>
    </source>
</evidence>
<dbReference type="GO" id="GO:0004672">
    <property type="term" value="F:protein kinase activity"/>
    <property type="evidence" value="ECO:0007669"/>
    <property type="project" value="InterPro"/>
</dbReference>
<name>A0A5K1K6C2_9APHY</name>
<dbReference type="GO" id="GO:0005524">
    <property type="term" value="F:ATP binding"/>
    <property type="evidence" value="ECO:0007669"/>
    <property type="project" value="InterPro"/>
</dbReference>
<sequence length="205" mass="24142">MRLLHERHVLHCDVHPGNIGVTPRVPLALLLSPSSPFDFNDLAHWQVVFIDHEWSHVRGWHYEDTFVRNRMWLYASDRQVWCSGKYSTPDDLEALAYILLAIYYSGRLPWRSDVEAESAKYPQDFGEDDSDLEFVFETRERHLRTLRDSCHESDSASDVDSLLADLLDFVFYARALNSDEVWIDYSRWESLFHERFTRTSQSPAQ</sequence>
<proteinExistence type="predicted"/>
<organism evidence="2">
    <name type="scientific">Ganoderma boninense</name>
    <dbReference type="NCBI Taxonomy" id="34458"/>
    <lineage>
        <taxon>Eukaryota</taxon>
        <taxon>Fungi</taxon>
        <taxon>Dikarya</taxon>
        <taxon>Basidiomycota</taxon>
        <taxon>Agaricomycotina</taxon>
        <taxon>Agaricomycetes</taxon>
        <taxon>Polyporales</taxon>
        <taxon>Polyporaceae</taxon>
        <taxon>Ganoderma</taxon>
    </lineage>
</organism>
<keyword evidence="2" id="KW-0808">Transferase</keyword>
<dbReference type="InterPro" id="IPR011009">
    <property type="entry name" value="Kinase-like_dom_sf"/>
</dbReference>
<dbReference type="AlphaFoldDB" id="A0A5K1K6C2"/>
<keyword evidence="2" id="KW-0418">Kinase</keyword>
<evidence type="ECO:0000259" key="1">
    <source>
        <dbReference type="PROSITE" id="PS50011"/>
    </source>
</evidence>
<accession>A0A5K1K6C2</accession>